<dbReference type="EMBL" id="UINC01094614">
    <property type="protein sequence ID" value="SVC50002.1"/>
    <property type="molecule type" value="Genomic_DNA"/>
</dbReference>
<keyword evidence="1" id="KW-0433">Leucine-rich repeat</keyword>
<dbReference type="Pfam" id="PF13855">
    <property type="entry name" value="LRR_8"/>
    <property type="match status" value="1"/>
</dbReference>
<keyword evidence="2" id="KW-0349">Heme</keyword>
<evidence type="ECO:0000256" key="5">
    <source>
        <dbReference type="ARBA" id="ARBA00023004"/>
    </source>
</evidence>
<name>A0A382MRC5_9ZZZZ</name>
<dbReference type="GO" id="GO:0033612">
    <property type="term" value="F:receptor serine/threonine kinase binding"/>
    <property type="evidence" value="ECO:0007669"/>
    <property type="project" value="TreeGrafter"/>
</dbReference>
<dbReference type="FunFam" id="3.80.10.10:FF:000041">
    <property type="entry name" value="LRR receptor-like serine/threonine-protein kinase ERECTA"/>
    <property type="match status" value="1"/>
</dbReference>
<feature type="non-terminal residue" evidence="7">
    <location>
        <position position="205"/>
    </location>
</feature>
<keyword evidence="3" id="KW-0479">Metal-binding</keyword>
<dbReference type="InterPro" id="IPR001611">
    <property type="entry name" value="Leu-rich_rpt"/>
</dbReference>
<dbReference type="Gene3D" id="1.10.760.10">
    <property type="entry name" value="Cytochrome c-like domain"/>
    <property type="match status" value="1"/>
</dbReference>
<sequence>MNRFFYPLLLLSYSLFAQVDYETQIQTIFNSNCTSCHIDGGAYYGGLDLSSYDSLMAGGNSGAVIVPSDHANSYLWQRVNNGEMPPGNNPDLSSDEIDLIAQWIDEGALEIVGCADGEVELWDECYSIENTDSLDLNNSGLTGEIPPEIFDLTNLIYLNLGENQLTGSIPPEIGGLTSLTYLNLSSNQLTGEIPGSICYLNIEFS</sequence>
<evidence type="ECO:0000313" key="7">
    <source>
        <dbReference type="EMBL" id="SVC50002.1"/>
    </source>
</evidence>
<dbReference type="InterPro" id="IPR036909">
    <property type="entry name" value="Cyt_c-like_dom_sf"/>
</dbReference>
<evidence type="ECO:0000259" key="6">
    <source>
        <dbReference type="PROSITE" id="PS51007"/>
    </source>
</evidence>
<accession>A0A382MRC5</accession>
<protein>
    <recommendedName>
        <fullName evidence="6">Cytochrome c domain-containing protein</fullName>
    </recommendedName>
</protein>
<dbReference type="PANTHER" id="PTHR48056:SF26">
    <property type="entry name" value="MDIS1-INTERACTING RECEPTOR LIKE KINASE 1"/>
    <property type="match status" value="1"/>
</dbReference>
<keyword evidence="5" id="KW-0408">Iron</keyword>
<dbReference type="Pfam" id="PF07635">
    <property type="entry name" value="PSCyt1"/>
    <property type="match status" value="1"/>
</dbReference>
<dbReference type="InterPro" id="IPR032675">
    <property type="entry name" value="LRR_dom_sf"/>
</dbReference>
<dbReference type="PRINTS" id="PR00019">
    <property type="entry name" value="LEURICHRPT"/>
</dbReference>
<dbReference type="AlphaFoldDB" id="A0A382MRC5"/>
<dbReference type="InterPro" id="IPR009056">
    <property type="entry name" value="Cyt_c-like_dom"/>
</dbReference>
<dbReference type="GO" id="GO:0009055">
    <property type="term" value="F:electron transfer activity"/>
    <property type="evidence" value="ECO:0007669"/>
    <property type="project" value="InterPro"/>
</dbReference>
<dbReference type="GO" id="GO:0020037">
    <property type="term" value="F:heme binding"/>
    <property type="evidence" value="ECO:0007669"/>
    <property type="project" value="InterPro"/>
</dbReference>
<dbReference type="InterPro" id="IPR050647">
    <property type="entry name" value="Plant_LRR-RLKs"/>
</dbReference>
<evidence type="ECO:0000256" key="1">
    <source>
        <dbReference type="ARBA" id="ARBA00022614"/>
    </source>
</evidence>
<gene>
    <name evidence="7" type="ORF">METZ01_LOCUS302856</name>
</gene>
<dbReference type="SUPFAM" id="SSF46626">
    <property type="entry name" value="Cytochrome c"/>
    <property type="match status" value="1"/>
</dbReference>
<dbReference type="PROSITE" id="PS51007">
    <property type="entry name" value="CYTC"/>
    <property type="match status" value="1"/>
</dbReference>
<dbReference type="PROSITE" id="PS51450">
    <property type="entry name" value="LRR"/>
    <property type="match status" value="1"/>
</dbReference>
<dbReference type="GO" id="GO:0046872">
    <property type="term" value="F:metal ion binding"/>
    <property type="evidence" value="ECO:0007669"/>
    <property type="project" value="UniProtKB-KW"/>
</dbReference>
<organism evidence="7">
    <name type="scientific">marine metagenome</name>
    <dbReference type="NCBI Taxonomy" id="408172"/>
    <lineage>
        <taxon>unclassified sequences</taxon>
        <taxon>metagenomes</taxon>
        <taxon>ecological metagenomes</taxon>
    </lineage>
</organism>
<reference evidence="7" key="1">
    <citation type="submission" date="2018-05" db="EMBL/GenBank/DDBJ databases">
        <authorList>
            <person name="Lanie J.A."/>
            <person name="Ng W.-L."/>
            <person name="Kazmierczak K.M."/>
            <person name="Andrzejewski T.M."/>
            <person name="Davidsen T.M."/>
            <person name="Wayne K.J."/>
            <person name="Tettelin H."/>
            <person name="Glass J.I."/>
            <person name="Rusch D."/>
            <person name="Podicherti R."/>
            <person name="Tsui H.-C.T."/>
            <person name="Winkler M.E."/>
        </authorList>
    </citation>
    <scope>NUCLEOTIDE SEQUENCE</scope>
</reference>
<evidence type="ECO:0000256" key="3">
    <source>
        <dbReference type="ARBA" id="ARBA00022723"/>
    </source>
</evidence>
<keyword evidence="4" id="KW-0677">Repeat</keyword>
<evidence type="ECO:0000256" key="2">
    <source>
        <dbReference type="ARBA" id="ARBA00022617"/>
    </source>
</evidence>
<proteinExistence type="predicted"/>
<feature type="domain" description="Cytochrome c" evidence="6">
    <location>
        <begin position="20"/>
        <end position="108"/>
    </location>
</feature>
<dbReference type="SUPFAM" id="SSF52058">
    <property type="entry name" value="L domain-like"/>
    <property type="match status" value="1"/>
</dbReference>
<dbReference type="InterPro" id="IPR011429">
    <property type="entry name" value="Cyt_c_Planctomycete-type"/>
</dbReference>
<dbReference type="PANTHER" id="PTHR48056">
    <property type="entry name" value="LRR RECEPTOR-LIKE SERINE/THREONINE-PROTEIN KINASE-RELATED"/>
    <property type="match status" value="1"/>
</dbReference>
<evidence type="ECO:0000256" key="4">
    <source>
        <dbReference type="ARBA" id="ARBA00022737"/>
    </source>
</evidence>
<dbReference type="Gene3D" id="3.80.10.10">
    <property type="entry name" value="Ribonuclease Inhibitor"/>
    <property type="match status" value="1"/>
</dbReference>